<accession>A0A3B1D4X5</accession>
<sequence length="251" mass="29161">MKAINVWSYIKIGTGFRYLQEATKGRPLHGQSFVLENIKRFLDTLETLEMHVTSRASKKLKVFYEKLSKKGEAAVLTSHDAEEMRELVKEVRGTFSAEAQGIYTYIVTEKRLSTEKLINDLKELFSPGTFSHLSDVAQYDFKEAGRCIAFERSTAASFHLLRGIEAILRQYFRHFLPEEKEDASWGHMVYTLKKTRDLKTDLDTLKHLDHIRSAFRNPTQHPDKIYDIHEAQDLFFLAIDVTNRMIAEIKR</sequence>
<name>A0A3B1D4X5_9ZZZZ</name>
<protein>
    <submittedName>
        <fullName evidence="1">Uncharacterized protein</fullName>
    </submittedName>
</protein>
<reference evidence="1" key="1">
    <citation type="submission" date="2018-06" db="EMBL/GenBank/DDBJ databases">
        <authorList>
            <person name="Zhirakovskaya E."/>
        </authorList>
    </citation>
    <scope>NUCLEOTIDE SEQUENCE</scope>
</reference>
<dbReference type="EMBL" id="UOGF01000079">
    <property type="protein sequence ID" value="VAX31843.1"/>
    <property type="molecule type" value="Genomic_DNA"/>
</dbReference>
<gene>
    <name evidence="1" type="ORF">MNBD_NITROSPIRAE01-1357</name>
</gene>
<organism evidence="1">
    <name type="scientific">hydrothermal vent metagenome</name>
    <dbReference type="NCBI Taxonomy" id="652676"/>
    <lineage>
        <taxon>unclassified sequences</taxon>
        <taxon>metagenomes</taxon>
        <taxon>ecological metagenomes</taxon>
    </lineage>
</organism>
<dbReference type="AlphaFoldDB" id="A0A3B1D4X5"/>
<proteinExistence type="predicted"/>
<evidence type="ECO:0000313" key="1">
    <source>
        <dbReference type="EMBL" id="VAX31843.1"/>
    </source>
</evidence>